<gene>
    <name evidence="1" type="ordered locus">MycrhN_2553</name>
</gene>
<accession>G8RX90</accession>
<protein>
    <submittedName>
        <fullName evidence="1">Uncharacterized protein</fullName>
    </submittedName>
</protein>
<reference evidence="1 2" key="1">
    <citation type="submission" date="2011-12" db="EMBL/GenBank/DDBJ databases">
        <title>Complete sequence of Mycobacterium rhodesiae NBB3.</title>
        <authorList>
            <consortium name="US DOE Joint Genome Institute"/>
            <person name="Lucas S."/>
            <person name="Han J."/>
            <person name="Lapidus A."/>
            <person name="Cheng J.-F."/>
            <person name="Goodwin L."/>
            <person name="Pitluck S."/>
            <person name="Peters L."/>
            <person name="Mikhailova N."/>
            <person name="Gu W."/>
            <person name="Detter J.C."/>
            <person name="Han C."/>
            <person name="Tapia R."/>
            <person name="Land M."/>
            <person name="Hauser L."/>
            <person name="Kyrpides N."/>
            <person name="Ivanova N."/>
            <person name="Pagani I."/>
            <person name="Mattes T."/>
            <person name="Holmes A."/>
            <person name="Rutledge P."/>
            <person name="Paulsen I."/>
            <person name="Coleman N."/>
            <person name="Woyke T."/>
        </authorList>
    </citation>
    <scope>NUCLEOTIDE SEQUENCE [LARGE SCALE GENOMIC DNA]</scope>
    <source>
        <strain evidence="1 2">NBB3</strain>
    </source>
</reference>
<evidence type="ECO:0000313" key="1">
    <source>
        <dbReference type="EMBL" id="AEV73138.1"/>
    </source>
</evidence>
<dbReference type="OrthoDB" id="4751029at2"/>
<dbReference type="PATRIC" id="fig|710685.3.peg.2548"/>
<proteinExistence type="predicted"/>
<dbReference type="STRING" id="710685.MycrhN_2553"/>
<dbReference type="EMBL" id="CP003169">
    <property type="protein sequence ID" value="AEV73138.1"/>
    <property type="molecule type" value="Genomic_DNA"/>
</dbReference>
<dbReference type="HOGENOM" id="CLU_2570171_0_0_11"/>
<keyword evidence="2" id="KW-1185">Reference proteome</keyword>
<sequence>MSRTMALSPPVGVELSKVPTLKGKHEAHQWITEMLGVRITYNYFLTQCNAKRVPRTKIAGALFFSTADLYEWVMGQGDQSE</sequence>
<evidence type="ECO:0000313" key="2">
    <source>
        <dbReference type="Proteomes" id="UP000005442"/>
    </source>
</evidence>
<dbReference type="AlphaFoldDB" id="G8RX90"/>
<organism evidence="1 2">
    <name type="scientific">Mycolicibacterium rhodesiae (strain NBB3)</name>
    <name type="common">Mycobacterium rhodesiae</name>
    <dbReference type="NCBI Taxonomy" id="710685"/>
    <lineage>
        <taxon>Bacteria</taxon>
        <taxon>Bacillati</taxon>
        <taxon>Actinomycetota</taxon>
        <taxon>Actinomycetes</taxon>
        <taxon>Mycobacteriales</taxon>
        <taxon>Mycobacteriaceae</taxon>
        <taxon>Mycolicibacterium</taxon>
    </lineage>
</organism>
<dbReference type="eggNOG" id="ENOG50313G3">
    <property type="taxonomic scope" value="Bacteria"/>
</dbReference>
<dbReference type="KEGG" id="mrh:MycrhN_2553"/>
<name>G8RX90_MYCRN</name>
<dbReference type="Proteomes" id="UP000005442">
    <property type="component" value="Chromosome"/>
</dbReference>